<evidence type="ECO:0000313" key="4">
    <source>
        <dbReference type="EMBL" id="AGW13654.1"/>
    </source>
</evidence>
<reference evidence="5" key="2">
    <citation type="submission" date="2013-07" db="EMBL/GenBank/DDBJ databases">
        <authorList>
            <person name="Morais-Silva F.O."/>
            <person name="Rezende A.M."/>
            <person name="Pimentel C."/>
            <person name="Resende D.M."/>
            <person name="Santos C.I."/>
            <person name="Clemente C."/>
            <person name="de Oliveira L.M."/>
            <person name="da Silva S.M."/>
            <person name="Costa D.A."/>
            <person name="Varela-Raposo A."/>
            <person name="Horacio E.C.A."/>
            <person name="Matos M."/>
            <person name="Flores O."/>
            <person name="Ruiz J.C."/>
            <person name="Rodrigues-Pousada C."/>
        </authorList>
    </citation>
    <scope>NUCLEOTIDE SEQUENCE [LARGE SCALE GENOMIC DNA]</scope>
    <source>
        <strain evidence="5">ATCC 19364 / DSM 1382 / NCIMB 9332 / VKM B-1759</strain>
    </source>
</reference>
<dbReference type="Pfam" id="PF02661">
    <property type="entry name" value="Fic"/>
    <property type="match status" value="1"/>
</dbReference>
<feature type="domain" description="Fido" evidence="3">
    <location>
        <begin position="131"/>
        <end position="300"/>
    </location>
</feature>
<dbReference type="SUPFAM" id="SSF140931">
    <property type="entry name" value="Fic-like"/>
    <property type="match status" value="1"/>
</dbReference>
<organism evidence="4 5">
    <name type="scientific">Megalodesulfovibrio gigas (strain ATCC 19364 / DSM 1382 / NCIMB 9332 / VKM B-1759)</name>
    <name type="common">Desulfovibrio gigas</name>
    <dbReference type="NCBI Taxonomy" id="1121448"/>
    <lineage>
        <taxon>Bacteria</taxon>
        <taxon>Pseudomonadati</taxon>
        <taxon>Thermodesulfobacteriota</taxon>
        <taxon>Desulfovibrionia</taxon>
        <taxon>Desulfovibrionales</taxon>
        <taxon>Desulfovibrionaceae</taxon>
        <taxon>Megalodesulfovibrio</taxon>
    </lineage>
</organism>
<proteinExistence type="predicted"/>
<feature type="binding site" evidence="2">
    <location>
        <begin position="228"/>
        <end position="235"/>
    </location>
    <ligand>
        <name>ATP</name>
        <dbReference type="ChEBI" id="CHEBI:30616"/>
    </ligand>
</feature>
<dbReference type="Proteomes" id="UP000016587">
    <property type="component" value="Chromosome"/>
</dbReference>
<keyword evidence="2" id="KW-0547">Nucleotide-binding</keyword>
<dbReference type="STRING" id="1121448.DGI_1864"/>
<dbReference type="HOGENOM" id="CLU_666714_0_0_7"/>
<keyword evidence="5" id="KW-1185">Reference proteome</keyword>
<evidence type="ECO:0000313" key="5">
    <source>
        <dbReference type="Proteomes" id="UP000016587"/>
    </source>
</evidence>
<dbReference type="PANTHER" id="PTHR13504:SF38">
    <property type="entry name" value="FIDO DOMAIN-CONTAINING PROTEIN"/>
    <property type="match status" value="1"/>
</dbReference>
<dbReference type="GO" id="GO:0005524">
    <property type="term" value="F:ATP binding"/>
    <property type="evidence" value="ECO:0007669"/>
    <property type="project" value="UniProtKB-KW"/>
</dbReference>
<reference evidence="4 5" key="1">
    <citation type="journal article" date="2013" name="J. Bacteriol.">
        <title>Roles of HynAB and Ech, the only two hydrogenases found in the model sulfate reducer Desulfovibrio gigas.</title>
        <authorList>
            <person name="Morais-Silva F.O."/>
            <person name="Santos C.I."/>
            <person name="Rodrigues R."/>
            <person name="Pereira I.A."/>
            <person name="Rodrigues-Pousada C."/>
        </authorList>
    </citation>
    <scope>NUCLEOTIDE SEQUENCE [LARGE SCALE GENOMIC DNA]</scope>
    <source>
        <strain evidence="5">ATCC 19364 / DSM 1382 / NCIMB 9332 / VKM B-1759</strain>
    </source>
</reference>
<keyword evidence="2" id="KW-0067">ATP-binding</keyword>
<protein>
    <submittedName>
        <fullName evidence="4">Putative filamentation induced by cAMP protein Fic</fullName>
    </submittedName>
</protein>
<dbReference type="KEGG" id="dgg:DGI_1864"/>
<dbReference type="InterPro" id="IPR040198">
    <property type="entry name" value="Fido_containing"/>
</dbReference>
<dbReference type="PROSITE" id="PS51459">
    <property type="entry name" value="FIDO"/>
    <property type="match status" value="1"/>
</dbReference>
<feature type="active site" evidence="1">
    <location>
        <position position="224"/>
    </location>
</feature>
<dbReference type="eggNOG" id="COG3177">
    <property type="taxonomic scope" value="Bacteria"/>
</dbReference>
<dbReference type="AlphaFoldDB" id="T2GBW0"/>
<dbReference type="PATRIC" id="fig|1121448.10.peg.1827"/>
<accession>T2GBW0</accession>
<name>T2GBW0_MEGG1</name>
<gene>
    <name evidence="4" type="ORF">DGI_1864</name>
</gene>
<evidence type="ECO:0000256" key="2">
    <source>
        <dbReference type="PIRSR" id="PIRSR640198-2"/>
    </source>
</evidence>
<sequence>MDASFPVMQADIIPPDRGESIALMEPLLVPSGAARRGELLDKILVLAQQSAGLRRSLPGHLATSLAGLVRSMNCYYSNLIEGHDTHPVDIERALRQDFSADARQRNLQLEARAHVEVQAWIDAGGLRGRAFTLEGLLELHRQFCERLPGELLWTVGDGNQAEERVRVQPGTLRTRDVRVGRHVAVSPGAVPRFLHRFVQAYSGLGKADTILAAACAHHRLLWIHPFLDGNGRVARLLSHAVLLESLDTGALWSVARGLARNVEAYKRHLAACDLPRQGDTDGRGSLSQAALVEFVAFFLDICLDQVAFMERLIQPEQLRTRIALWAEECIRLGQLPHHAMAVLEALLYRGELPRSDVPTVTGLGDRQARRVVAALQDQGVVISESSRAPLRLAFPARLAPRWMPGLFPEFPDAPGGQE</sequence>
<evidence type="ECO:0000259" key="3">
    <source>
        <dbReference type="PROSITE" id="PS51459"/>
    </source>
</evidence>
<dbReference type="Gene3D" id="1.10.3290.10">
    <property type="entry name" value="Fido-like domain"/>
    <property type="match status" value="1"/>
</dbReference>
<feature type="binding site" evidence="2">
    <location>
        <begin position="179"/>
        <end position="182"/>
    </location>
    <ligand>
        <name>ATP</name>
        <dbReference type="ChEBI" id="CHEBI:30616"/>
    </ligand>
</feature>
<dbReference type="InterPro" id="IPR003812">
    <property type="entry name" value="Fido"/>
</dbReference>
<dbReference type="PANTHER" id="PTHR13504">
    <property type="entry name" value="FIDO DOMAIN-CONTAINING PROTEIN DDB_G0283145"/>
    <property type="match status" value="1"/>
</dbReference>
<dbReference type="EMBL" id="CP006585">
    <property type="protein sequence ID" value="AGW13654.1"/>
    <property type="molecule type" value="Genomic_DNA"/>
</dbReference>
<evidence type="ECO:0000256" key="1">
    <source>
        <dbReference type="PIRSR" id="PIRSR640198-1"/>
    </source>
</evidence>
<dbReference type="InterPro" id="IPR036597">
    <property type="entry name" value="Fido-like_dom_sf"/>
</dbReference>
<dbReference type="RefSeq" id="WP_021760537.1">
    <property type="nucleotide sequence ID" value="NC_022444.1"/>
</dbReference>